<dbReference type="RefSeq" id="WP_148808601.1">
    <property type="nucleotide sequence ID" value="NZ_CP042243.1"/>
</dbReference>
<dbReference type="EMBL" id="CP042243">
    <property type="protein sequence ID" value="QEK11450.1"/>
    <property type="molecule type" value="Genomic_DNA"/>
</dbReference>
<name>A0A5C0SBI2_CRATE</name>
<organism evidence="2 3">
    <name type="scientific">Crassaminicella thermophila</name>
    <dbReference type="NCBI Taxonomy" id="2599308"/>
    <lineage>
        <taxon>Bacteria</taxon>
        <taxon>Bacillati</taxon>
        <taxon>Bacillota</taxon>
        <taxon>Clostridia</taxon>
        <taxon>Eubacteriales</taxon>
        <taxon>Clostridiaceae</taxon>
        <taxon>Crassaminicella</taxon>
    </lineage>
</organism>
<proteinExistence type="predicted"/>
<dbReference type="KEGG" id="crs:FQB35_03160"/>
<accession>A0A5C0SBI2</accession>
<feature type="transmembrane region" description="Helical" evidence="1">
    <location>
        <begin position="16"/>
        <end position="34"/>
    </location>
</feature>
<sequence>MKLIDEKGRLFGKINLFDLLVVVVIFALIGGASYKFSVSNKNVAINESDLKVKLWVADIKDVTVNVINVGDIVKEYDSNLVFGEIIKKEVKPHYEEVKTSDGRVVNAPVEGKYDVYLTLKCRGIDSENAIAIASKEVRIGGKIVIKHKLYAVQSRAVEIIEQ</sequence>
<evidence type="ECO:0000313" key="2">
    <source>
        <dbReference type="EMBL" id="QEK11450.1"/>
    </source>
</evidence>
<dbReference type="AlphaFoldDB" id="A0A5C0SBI2"/>
<dbReference type="InterPro" id="IPR025480">
    <property type="entry name" value="DUF4330"/>
</dbReference>
<dbReference type="OrthoDB" id="1723529at2"/>
<dbReference type="Proteomes" id="UP000324646">
    <property type="component" value="Chromosome"/>
</dbReference>
<dbReference type="Pfam" id="PF14221">
    <property type="entry name" value="DUF4330"/>
    <property type="match status" value="1"/>
</dbReference>
<keyword evidence="1" id="KW-0472">Membrane</keyword>
<evidence type="ECO:0000313" key="3">
    <source>
        <dbReference type="Proteomes" id="UP000324646"/>
    </source>
</evidence>
<reference evidence="2 3" key="1">
    <citation type="submission" date="2019-07" db="EMBL/GenBank/DDBJ databases">
        <title>Complete genome of Crassaminicella thermophila SY095.</title>
        <authorList>
            <person name="Li X."/>
        </authorList>
    </citation>
    <scope>NUCLEOTIDE SEQUENCE [LARGE SCALE GENOMIC DNA]</scope>
    <source>
        <strain evidence="2 3">SY095</strain>
    </source>
</reference>
<gene>
    <name evidence="2" type="ORF">FQB35_03160</name>
</gene>
<keyword evidence="1" id="KW-0812">Transmembrane</keyword>
<keyword evidence="1" id="KW-1133">Transmembrane helix</keyword>
<keyword evidence="3" id="KW-1185">Reference proteome</keyword>
<evidence type="ECO:0000256" key="1">
    <source>
        <dbReference type="SAM" id="Phobius"/>
    </source>
</evidence>
<protein>
    <submittedName>
        <fullName evidence="2">DUF4330 domain-containing protein</fullName>
    </submittedName>
</protein>